<gene>
    <name evidence="2" type="ORF">SLINC_6315</name>
</gene>
<dbReference type="PANTHER" id="PTHR48081:SF8">
    <property type="entry name" value="ALPHA_BETA HYDROLASE FOLD-3 DOMAIN-CONTAINING PROTEIN-RELATED"/>
    <property type="match status" value="1"/>
</dbReference>
<dbReference type="Gene3D" id="3.40.50.1820">
    <property type="entry name" value="alpha/beta hydrolase"/>
    <property type="match status" value="1"/>
</dbReference>
<dbReference type="Pfam" id="PF07859">
    <property type="entry name" value="Abhydrolase_3"/>
    <property type="match status" value="1"/>
</dbReference>
<evidence type="ECO:0000256" key="1">
    <source>
        <dbReference type="ARBA" id="ARBA00022801"/>
    </source>
</evidence>
<dbReference type="InterPro" id="IPR050300">
    <property type="entry name" value="GDXG_lipolytic_enzyme"/>
</dbReference>
<organism evidence="2 3">
    <name type="scientific">Streptomyces lincolnensis</name>
    <dbReference type="NCBI Taxonomy" id="1915"/>
    <lineage>
        <taxon>Bacteria</taxon>
        <taxon>Bacillati</taxon>
        <taxon>Actinomycetota</taxon>
        <taxon>Actinomycetes</taxon>
        <taxon>Kitasatosporales</taxon>
        <taxon>Streptomycetaceae</taxon>
        <taxon>Streptomyces</taxon>
    </lineage>
</organism>
<dbReference type="GO" id="GO:0016787">
    <property type="term" value="F:hydrolase activity"/>
    <property type="evidence" value="ECO:0007669"/>
    <property type="project" value="UniProtKB-KW"/>
</dbReference>
<dbReference type="AlphaFoldDB" id="A0A1B1MIW5"/>
<dbReference type="Proteomes" id="UP000092598">
    <property type="component" value="Chromosome"/>
</dbReference>
<dbReference type="STRING" id="1915.SLINC_6315"/>
<evidence type="ECO:0000313" key="3">
    <source>
        <dbReference type="Proteomes" id="UP000092598"/>
    </source>
</evidence>
<dbReference type="PATRIC" id="fig|1915.4.peg.6981"/>
<protein>
    <submittedName>
        <fullName evidence="2">Lipase/esterase</fullName>
    </submittedName>
</protein>
<accession>A0A1B1MIW5</accession>
<keyword evidence="3" id="KW-1185">Reference proteome</keyword>
<keyword evidence="1" id="KW-0378">Hydrolase</keyword>
<dbReference type="InterPro" id="IPR029058">
    <property type="entry name" value="AB_hydrolase_fold"/>
</dbReference>
<sequence length="319" mass="33068">MAYAIDPELAPWAELLPGMPFRDVAEARAVESRILDAMPEGETAVPVEVRQSTAAGPQGAGRVPVRVYTPRGADGPRAALVYLHGGGFCLGSVELSHGGCAVFAAETGAVVVSVEYRLAPEHPFPAGLEDAYAAFVWTVEHAAGLGVDAARVGVGGDSAGGGLAAALSLLARDRGGPAPCFQYLGNPALDDRLGTPSMRAFTDTPGLRRGDVEAIWDHYLGGPGRRGGEGVSPCAAPARAEDLAGLPPAYVSVCEFDPLRDEGLDYAHRLVRAGVPTELHLFPGTFHASAAVQDAEVSRRMIGEAIGAMRRGLRAGAGR</sequence>
<reference evidence="2 3" key="1">
    <citation type="submission" date="2016-07" db="EMBL/GenBank/DDBJ databases">
        <title>Enhancement of antibiotic productionsby engineered nitrateutilization in actinobacteria.</title>
        <authorList>
            <person name="Meng S.C."/>
        </authorList>
    </citation>
    <scope>NUCLEOTIDE SEQUENCE [LARGE SCALE GENOMIC DNA]</scope>
    <source>
        <strain evidence="2 3">NRRL 2936</strain>
    </source>
</reference>
<evidence type="ECO:0000313" key="2">
    <source>
        <dbReference type="EMBL" id="ANS68539.1"/>
    </source>
</evidence>
<name>A0A1B1MIW5_STRLN</name>
<dbReference type="EMBL" id="CP016438">
    <property type="protein sequence ID" value="ANS68539.1"/>
    <property type="molecule type" value="Genomic_DNA"/>
</dbReference>
<dbReference type="KEGG" id="sls:SLINC_6315"/>
<dbReference type="SUPFAM" id="SSF53474">
    <property type="entry name" value="alpha/beta-Hydrolases"/>
    <property type="match status" value="1"/>
</dbReference>
<proteinExistence type="predicted"/>
<dbReference type="PANTHER" id="PTHR48081">
    <property type="entry name" value="AB HYDROLASE SUPERFAMILY PROTEIN C4A8.06C"/>
    <property type="match status" value="1"/>
</dbReference>
<dbReference type="InterPro" id="IPR013094">
    <property type="entry name" value="AB_hydrolase_3"/>
</dbReference>
<dbReference type="OrthoDB" id="128186at2"/>
<dbReference type="RefSeq" id="WP_067441189.1">
    <property type="nucleotide sequence ID" value="NZ_CP016438.1"/>
</dbReference>